<reference evidence="9" key="1">
    <citation type="submission" date="2020-02" db="EMBL/GenBank/DDBJ databases">
        <authorList>
            <person name="Meier V. D."/>
        </authorList>
    </citation>
    <scope>NUCLEOTIDE SEQUENCE</scope>
    <source>
        <strain evidence="9">AVDCRST_MAG67</strain>
    </source>
</reference>
<dbReference type="InterPro" id="IPR004638">
    <property type="entry name" value="EmrB-like"/>
</dbReference>
<feature type="transmembrane region" description="Helical" evidence="7">
    <location>
        <begin position="263"/>
        <end position="287"/>
    </location>
</feature>
<feature type="transmembrane region" description="Helical" evidence="7">
    <location>
        <begin position="400"/>
        <end position="421"/>
    </location>
</feature>
<comment type="subcellular location">
    <subcellularLocation>
        <location evidence="1">Cell membrane</location>
        <topology evidence="1">Multi-pass membrane protein</topology>
    </subcellularLocation>
</comment>
<dbReference type="InterPro" id="IPR011701">
    <property type="entry name" value="MFS"/>
</dbReference>
<evidence type="ECO:0000256" key="6">
    <source>
        <dbReference type="ARBA" id="ARBA00023136"/>
    </source>
</evidence>
<organism evidence="9">
    <name type="scientific">uncultured Solirubrobacteraceae bacterium</name>
    <dbReference type="NCBI Taxonomy" id="1162706"/>
    <lineage>
        <taxon>Bacteria</taxon>
        <taxon>Bacillati</taxon>
        <taxon>Actinomycetota</taxon>
        <taxon>Thermoleophilia</taxon>
        <taxon>Solirubrobacterales</taxon>
        <taxon>Solirubrobacteraceae</taxon>
        <taxon>environmental samples</taxon>
    </lineage>
</organism>
<feature type="transmembrane region" description="Helical" evidence="7">
    <location>
        <begin position="50"/>
        <end position="69"/>
    </location>
</feature>
<proteinExistence type="predicted"/>
<keyword evidence="3" id="KW-1003">Cell membrane</keyword>
<dbReference type="Gene3D" id="1.20.1250.20">
    <property type="entry name" value="MFS general substrate transporter like domains"/>
    <property type="match status" value="1"/>
</dbReference>
<dbReference type="AlphaFoldDB" id="A0A6J4RLH5"/>
<protein>
    <recommendedName>
        <fullName evidence="8">Major facilitator superfamily (MFS) profile domain-containing protein</fullName>
    </recommendedName>
</protein>
<dbReference type="EMBL" id="CADCVQ010000009">
    <property type="protein sequence ID" value="CAA9472377.1"/>
    <property type="molecule type" value="Genomic_DNA"/>
</dbReference>
<evidence type="ECO:0000256" key="2">
    <source>
        <dbReference type="ARBA" id="ARBA00022448"/>
    </source>
</evidence>
<feature type="domain" description="Major facilitator superfamily (MFS) profile" evidence="8">
    <location>
        <begin position="8"/>
        <end position="500"/>
    </location>
</feature>
<keyword evidence="6 7" id="KW-0472">Membrane</keyword>
<dbReference type="Pfam" id="PF07690">
    <property type="entry name" value="MFS_1"/>
    <property type="match status" value="1"/>
</dbReference>
<name>A0A6J4RLH5_9ACTN</name>
<gene>
    <name evidence="9" type="ORF">AVDCRST_MAG67-287</name>
</gene>
<dbReference type="GO" id="GO:0022857">
    <property type="term" value="F:transmembrane transporter activity"/>
    <property type="evidence" value="ECO:0007669"/>
    <property type="project" value="InterPro"/>
</dbReference>
<dbReference type="Gene3D" id="1.20.1720.10">
    <property type="entry name" value="Multidrug resistance protein D"/>
    <property type="match status" value="1"/>
</dbReference>
<feature type="transmembrane region" description="Helical" evidence="7">
    <location>
        <begin position="220"/>
        <end position="242"/>
    </location>
</feature>
<feature type="transmembrane region" description="Helical" evidence="7">
    <location>
        <begin position="473"/>
        <end position="496"/>
    </location>
</feature>
<dbReference type="GO" id="GO:0005886">
    <property type="term" value="C:plasma membrane"/>
    <property type="evidence" value="ECO:0007669"/>
    <property type="project" value="UniProtKB-SubCell"/>
</dbReference>
<dbReference type="PROSITE" id="PS50850">
    <property type="entry name" value="MFS"/>
    <property type="match status" value="1"/>
</dbReference>
<evidence type="ECO:0000256" key="5">
    <source>
        <dbReference type="ARBA" id="ARBA00022989"/>
    </source>
</evidence>
<keyword evidence="4 7" id="KW-0812">Transmembrane</keyword>
<feature type="transmembrane region" description="Helical" evidence="7">
    <location>
        <begin position="194"/>
        <end position="214"/>
    </location>
</feature>
<dbReference type="InterPro" id="IPR036259">
    <property type="entry name" value="MFS_trans_sf"/>
</dbReference>
<evidence type="ECO:0000256" key="4">
    <source>
        <dbReference type="ARBA" id="ARBA00022692"/>
    </source>
</evidence>
<dbReference type="CDD" id="cd17321">
    <property type="entry name" value="MFS_MMR_MDR_like"/>
    <property type="match status" value="1"/>
</dbReference>
<dbReference type="NCBIfam" id="TIGR00711">
    <property type="entry name" value="efflux_EmrB"/>
    <property type="match status" value="1"/>
</dbReference>
<feature type="transmembrane region" description="Helical" evidence="7">
    <location>
        <begin position="293"/>
        <end position="312"/>
    </location>
</feature>
<feature type="transmembrane region" description="Helical" evidence="7">
    <location>
        <begin position="162"/>
        <end position="182"/>
    </location>
</feature>
<sequence length="530" mass="54498">MTRTQRLSLFASIMGTFVVFLDGTVVNVALPAIEEDLGGGLAGQQWVSNGYLLALAALILVGGSLGDVFGERRVFSIGVVGFGLTSLICALAPSIEVLVAGRVLQGVFGALLTPSALAVIVAAFAPAERGAAVGTWTAWSGMAAVLGPFVGGQLIDTASWRWVFAINVPFVVLTLVIVAAAVPQRPRAQARPPVDWPGGALSFLGLAGPTLALIRQPESGWGAMDVFVPGAAGVLFLAIFLAREVRTAHPMLPLGLFRRRNFAAGNGETLAMYAGLSILFFYLVLFLQQVGGFTATEAGLATLPTTLVMFVLSKRAGRLADRFGPRWFLGFGPLLAAAGLLALLRVGADVDYVTEVLPALLIFSLGLTATVAPLTATVLSDAEENQAGIASGVNNAIARVGGLLGVAALGAVIAAQFSGALRAEIDPATLSPAGRAAVQRAEDRVLVRADVTGLERDEAAAVARATEAASVEAFHTGMAISAALVALGGMLGLAFVRNPRRDVPCADCAAGQLTAAPLDAARERTTPVAA</sequence>
<feature type="transmembrane region" description="Helical" evidence="7">
    <location>
        <begin position="324"/>
        <end position="344"/>
    </location>
</feature>
<evidence type="ECO:0000256" key="1">
    <source>
        <dbReference type="ARBA" id="ARBA00004651"/>
    </source>
</evidence>
<feature type="transmembrane region" description="Helical" evidence="7">
    <location>
        <begin position="356"/>
        <end position="379"/>
    </location>
</feature>
<accession>A0A6J4RLH5</accession>
<dbReference type="PANTHER" id="PTHR42718:SF42">
    <property type="entry name" value="EXPORT PROTEIN"/>
    <property type="match status" value="1"/>
</dbReference>
<keyword evidence="2" id="KW-0813">Transport</keyword>
<feature type="transmembrane region" description="Helical" evidence="7">
    <location>
        <begin position="7"/>
        <end position="30"/>
    </location>
</feature>
<feature type="transmembrane region" description="Helical" evidence="7">
    <location>
        <begin position="132"/>
        <end position="150"/>
    </location>
</feature>
<evidence type="ECO:0000259" key="8">
    <source>
        <dbReference type="PROSITE" id="PS50850"/>
    </source>
</evidence>
<dbReference type="InterPro" id="IPR020846">
    <property type="entry name" value="MFS_dom"/>
</dbReference>
<dbReference type="SUPFAM" id="SSF103473">
    <property type="entry name" value="MFS general substrate transporter"/>
    <property type="match status" value="1"/>
</dbReference>
<feature type="transmembrane region" description="Helical" evidence="7">
    <location>
        <begin position="74"/>
        <end position="95"/>
    </location>
</feature>
<dbReference type="PANTHER" id="PTHR42718">
    <property type="entry name" value="MAJOR FACILITATOR SUPERFAMILY MULTIDRUG TRANSPORTER MFSC"/>
    <property type="match status" value="1"/>
</dbReference>
<evidence type="ECO:0000256" key="7">
    <source>
        <dbReference type="SAM" id="Phobius"/>
    </source>
</evidence>
<evidence type="ECO:0000313" key="9">
    <source>
        <dbReference type="EMBL" id="CAA9472377.1"/>
    </source>
</evidence>
<evidence type="ECO:0000256" key="3">
    <source>
        <dbReference type="ARBA" id="ARBA00022475"/>
    </source>
</evidence>
<feature type="transmembrane region" description="Helical" evidence="7">
    <location>
        <begin position="107"/>
        <end position="125"/>
    </location>
</feature>
<keyword evidence="5 7" id="KW-1133">Transmembrane helix</keyword>